<evidence type="ECO:0000313" key="6">
    <source>
        <dbReference type="Proteomes" id="UP000094893"/>
    </source>
</evidence>
<dbReference type="EMBL" id="LWRY01000080">
    <property type="protein sequence ID" value="OCX73354.1"/>
    <property type="molecule type" value="Genomic_DNA"/>
</dbReference>
<dbReference type="InterPro" id="IPR020889">
    <property type="entry name" value="LipoPS_assembly_LptD"/>
</dbReference>
<dbReference type="STRING" id="930.GCA_002079865_02586"/>
<evidence type="ECO:0000313" key="4">
    <source>
        <dbReference type="EMBL" id="OCX71446.1"/>
    </source>
</evidence>
<dbReference type="GO" id="GO:1990351">
    <property type="term" value="C:transporter complex"/>
    <property type="evidence" value="ECO:0007669"/>
    <property type="project" value="TreeGrafter"/>
</dbReference>
<dbReference type="Proteomes" id="UP000094893">
    <property type="component" value="Unassembled WGS sequence"/>
</dbReference>
<dbReference type="EMBL" id="LWSA01000167">
    <property type="protein sequence ID" value="OCX71446.1"/>
    <property type="molecule type" value="Genomic_DNA"/>
</dbReference>
<feature type="domain" description="LptD C-terminal" evidence="3">
    <location>
        <begin position="288"/>
        <end position="651"/>
    </location>
</feature>
<comment type="subcellular location">
    <subcellularLocation>
        <location evidence="1">Cell outer membrane</location>
    </subcellularLocation>
</comment>
<keyword evidence="1" id="KW-0732">Signal</keyword>
<dbReference type="GO" id="GO:0015920">
    <property type="term" value="P:lipopolysaccharide transport"/>
    <property type="evidence" value="ECO:0007669"/>
    <property type="project" value="InterPro"/>
</dbReference>
<comment type="subunit">
    <text evidence="1">Component of the lipopolysaccharide transport and assembly complex.</text>
</comment>
<name>A0A1C2IBK3_ACITH</name>
<keyword evidence="7" id="KW-1185">Reference proteome</keyword>
<feature type="signal peptide" evidence="1">
    <location>
        <begin position="1"/>
        <end position="45"/>
    </location>
</feature>
<evidence type="ECO:0000313" key="7">
    <source>
        <dbReference type="Proteomes" id="UP000095008"/>
    </source>
</evidence>
<dbReference type="Proteomes" id="UP000095008">
    <property type="component" value="Unassembled WGS sequence"/>
</dbReference>
<keyword evidence="1" id="KW-0472">Membrane</keyword>
<keyword evidence="1" id="KW-0998">Cell outer membrane</keyword>
<evidence type="ECO:0000313" key="5">
    <source>
        <dbReference type="EMBL" id="OCX73354.1"/>
    </source>
</evidence>
<protein>
    <recommendedName>
        <fullName evidence="1">LPS-assembly protein LptD</fullName>
    </recommendedName>
</protein>
<dbReference type="RefSeq" id="WP_024893442.1">
    <property type="nucleotide sequence ID" value="NZ_DAIAWO010000040.1"/>
</dbReference>
<dbReference type="GeneID" id="60694618"/>
<comment type="function">
    <text evidence="1">Involved in the assembly of lipopolysaccharide (LPS) at the surface of the outer membrane.</text>
</comment>
<dbReference type="eggNOG" id="COG1452">
    <property type="taxonomic scope" value="Bacteria"/>
</dbReference>
<reference evidence="5 6" key="1">
    <citation type="journal article" date="2016" name="Int. J. Mol. Sci.">
        <title>Comparative genomics of the extreme acidophile Acidithiobacillus thiooxidans reveals intraspecific divergence and niche adaptation.</title>
        <authorList>
            <person name="Zhang X."/>
            <person name="Feng X."/>
            <person name="Tao J."/>
            <person name="Ma L."/>
            <person name="Xiao Y."/>
            <person name="Liang Y."/>
            <person name="Liu X."/>
            <person name="Yin H."/>
        </authorList>
    </citation>
    <scope>NUCLEOTIDE SEQUENCE [LARGE SCALE GENOMIC DNA]</scope>
    <source>
        <strain evidence="4 6">A02</strain>
        <strain evidence="5">DXS-W</strain>
    </source>
</reference>
<accession>A0A1C2IBK3</accession>
<feature type="chain" id="PRO_5009729367" description="LPS-assembly protein LptD" evidence="1">
    <location>
        <begin position="46"/>
        <end position="731"/>
    </location>
</feature>
<proteinExistence type="inferred from homology"/>
<dbReference type="Pfam" id="PF04453">
    <property type="entry name" value="LptD"/>
    <property type="match status" value="1"/>
</dbReference>
<dbReference type="OrthoDB" id="9760225at2"/>
<dbReference type="GO" id="GO:0043165">
    <property type="term" value="P:Gram-negative-bacterium-type cell outer membrane assembly"/>
    <property type="evidence" value="ECO:0007669"/>
    <property type="project" value="UniProtKB-UniRule"/>
</dbReference>
<organism evidence="5 7">
    <name type="scientific">Acidithiobacillus thiooxidans</name>
    <name type="common">Thiobacillus thiooxidans</name>
    <dbReference type="NCBI Taxonomy" id="930"/>
    <lineage>
        <taxon>Bacteria</taxon>
        <taxon>Pseudomonadati</taxon>
        <taxon>Pseudomonadota</taxon>
        <taxon>Acidithiobacillia</taxon>
        <taxon>Acidithiobacillales</taxon>
        <taxon>Acidithiobacillaceae</taxon>
        <taxon>Acidithiobacillus</taxon>
    </lineage>
</organism>
<comment type="similarity">
    <text evidence="1">Belongs to the LptD family.</text>
</comment>
<evidence type="ECO:0000256" key="2">
    <source>
        <dbReference type="SAM" id="MobiDB-lite"/>
    </source>
</evidence>
<dbReference type="GO" id="GO:0009279">
    <property type="term" value="C:cell outer membrane"/>
    <property type="evidence" value="ECO:0007669"/>
    <property type="project" value="UniProtKB-SubCell"/>
</dbReference>
<dbReference type="PANTHER" id="PTHR30189:SF1">
    <property type="entry name" value="LPS-ASSEMBLY PROTEIN LPTD"/>
    <property type="match status" value="1"/>
</dbReference>
<dbReference type="PANTHER" id="PTHR30189">
    <property type="entry name" value="LPS-ASSEMBLY PROTEIN"/>
    <property type="match status" value="1"/>
</dbReference>
<dbReference type="AlphaFoldDB" id="A0A1C2IBK3"/>
<comment type="caution">
    <text evidence="1">Lacks conserved residue(s) required for the propagation of feature annotation.</text>
</comment>
<comment type="caution">
    <text evidence="5">The sequence shown here is derived from an EMBL/GenBank/DDBJ whole genome shotgun (WGS) entry which is preliminary data.</text>
</comment>
<dbReference type="HAMAP" id="MF_01411">
    <property type="entry name" value="LPS_assembly_LptD"/>
    <property type="match status" value="1"/>
</dbReference>
<gene>
    <name evidence="1" type="primary">lptD</name>
    <name evidence="5" type="ORF">A6M23_08040</name>
    <name evidence="4" type="ORF">A6P07_11980</name>
</gene>
<evidence type="ECO:0000259" key="3">
    <source>
        <dbReference type="Pfam" id="PF04453"/>
    </source>
</evidence>
<sequence length="731" mass="81793" precursor="true">MKSPLQQVRKFRHGKSLPSGHVASPRRRICLALLAALLYPGPAWATTVEKPVTLYADQVNGMGSGHWTAKGNVEVLYGDRRVYADTVHYDQAKDEILADGHVRMVSPGMVTAAPQATIHLKANEGIVVHPRYLLEAEQGHGHAESGRELSKGHYQLNEACYTTCHGKVPAWQLWSSQIDLNQNDNYVTTKNTTLNVSGLPVFWMPYFSFPLKRHSGFLAPGLGSSTVNGFYLGIPYYFDIARNLDDTFTLNYFTRRGVMLQNEFRYLEPNYSGKLFLDLLPSDQLTHKNVWALSWQHIQNLGDGFSFNVNYNRVSYKNFLSDFGSTAGFGSSFIGGIGNAPYITSTGGIYYNNAHISAGAELQGYQELAPDSNAPYAQLPRIYADGYWRVGRSGYFNWHSSFNYFSASTGPIGQRLDLTPTLGWRFSRGWGFLEPQARLYYSHYQIQRNAPYARAINRTLPALSLKGGLNFVRYGSNGSTALLQPIFKYTYIPLQAQNDIPNFDASTPYLDFPGIFSDNVLFTGSDRINAANQIAYGLRGTWLTPTGRQLWEAAVGQIRYFNHEQINLAGDIVPQATQSNYFFEGQYAPVADMNLLASTQINPQHSQLDRLNLRAQWLPGPQRVINLDYRFTRDFVDQTGVSGAWPVFRNWQLLGSYQYDVTDSKPLEELVGIGYDGGCWAAHMMVYHQILLGGQSNNAVYFEIVLRGLTSLGNASTGLLSQYVPGASMEF</sequence>
<feature type="region of interest" description="Disordered" evidence="2">
    <location>
        <begin position="1"/>
        <end position="22"/>
    </location>
</feature>
<dbReference type="InterPro" id="IPR050218">
    <property type="entry name" value="LptD"/>
</dbReference>
<dbReference type="InterPro" id="IPR007543">
    <property type="entry name" value="LptD_C"/>
</dbReference>
<evidence type="ECO:0000256" key="1">
    <source>
        <dbReference type="HAMAP-Rule" id="MF_01411"/>
    </source>
</evidence>